<keyword evidence="6 8" id="KW-0408">Iron</keyword>
<feature type="binding site" evidence="8">
    <location>
        <begin position="107"/>
        <end position="114"/>
    </location>
    <ligand>
        <name>ATP</name>
        <dbReference type="ChEBI" id="CHEBI:30616"/>
    </ligand>
</feature>
<protein>
    <recommendedName>
        <fullName evidence="8">Iron-sulfur cluster carrier protein</fullName>
    </recommendedName>
</protein>
<dbReference type="Proteomes" id="UP000824014">
    <property type="component" value="Unassembled WGS sequence"/>
</dbReference>
<dbReference type="Gene3D" id="3.40.50.300">
    <property type="entry name" value="P-loop containing nucleotide triphosphate hydrolases"/>
    <property type="match status" value="1"/>
</dbReference>
<evidence type="ECO:0000256" key="5">
    <source>
        <dbReference type="ARBA" id="ARBA00022840"/>
    </source>
</evidence>
<dbReference type="GO" id="GO:0046872">
    <property type="term" value="F:metal ion binding"/>
    <property type="evidence" value="ECO:0007669"/>
    <property type="project" value="UniProtKB-KW"/>
</dbReference>
<dbReference type="GO" id="GO:0140663">
    <property type="term" value="F:ATP-dependent FeS chaperone activity"/>
    <property type="evidence" value="ECO:0007669"/>
    <property type="project" value="InterPro"/>
</dbReference>
<evidence type="ECO:0000313" key="10">
    <source>
        <dbReference type="EMBL" id="HIZ15250.1"/>
    </source>
</evidence>
<proteinExistence type="inferred from homology"/>
<dbReference type="InterPro" id="IPR000808">
    <property type="entry name" value="Mrp-like_CS"/>
</dbReference>
<comment type="similarity">
    <text evidence="8">Belongs to the Mrp/NBP35 ATP-binding proteins family.</text>
</comment>
<dbReference type="PANTHER" id="PTHR42961:SF2">
    <property type="entry name" value="IRON-SULFUR PROTEIN NUBPL"/>
    <property type="match status" value="1"/>
</dbReference>
<keyword evidence="5 8" id="KW-0067">ATP-binding</keyword>
<dbReference type="GO" id="GO:0051539">
    <property type="term" value="F:4 iron, 4 sulfur cluster binding"/>
    <property type="evidence" value="ECO:0007669"/>
    <property type="project" value="TreeGrafter"/>
</dbReference>
<evidence type="ECO:0000256" key="4">
    <source>
        <dbReference type="ARBA" id="ARBA00022741"/>
    </source>
</evidence>
<evidence type="ECO:0000313" key="11">
    <source>
        <dbReference type="Proteomes" id="UP000824014"/>
    </source>
</evidence>
<feature type="domain" description="MIP18 family-like" evidence="9">
    <location>
        <begin position="6"/>
        <end position="71"/>
    </location>
</feature>
<dbReference type="GO" id="GO:0016887">
    <property type="term" value="F:ATP hydrolysis activity"/>
    <property type="evidence" value="ECO:0007669"/>
    <property type="project" value="UniProtKB-UniRule"/>
</dbReference>
<evidence type="ECO:0000259" key="9">
    <source>
        <dbReference type="Pfam" id="PF01883"/>
    </source>
</evidence>
<comment type="subunit">
    <text evidence="8">Homodimer.</text>
</comment>
<keyword evidence="4 8" id="KW-0547">Nucleotide-binding</keyword>
<comment type="caution">
    <text evidence="10">The sequence shown here is derived from an EMBL/GenBank/DDBJ whole genome shotgun (WGS) entry which is preliminary data.</text>
</comment>
<dbReference type="InterPro" id="IPR033756">
    <property type="entry name" value="YlxH/NBP35"/>
</dbReference>
<dbReference type="InterPro" id="IPR027417">
    <property type="entry name" value="P-loop_NTPase"/>
</dbReference>
<reference evidence="10" key="1">
    <citation type="journal article" date="2021" name="PeerJ">
        <title>Extensive microbial diversity within the chicken gut microbiome revealed by metagenomics and culture.</title>
        <authorList>
            <person name="Gilroy R."/>
            <person name="Ravi A."/>
            <person name="Getino M."/>
            <person name="Pursley I."/>
            <person name="Horton D.L."/>
            <person name="Alikhan N.F."/>
            <person name="Baker D."/>
            <person name="Gharbi K."/>
            <person name="Hall N."/>
            <person name="Watson M."/>
            <person name="Adriaenssens E.M."/>
            <person name="Foster-Nyarko E."/>
            <person name="Jarju S."/>
            <person name="Secka A."/>
            <person name="Antonio M."/>
            <person name="Oren A."/>
            <person name="Chaudhuri R.R."/>
            <person name="La Ragione R."/>
            <person name="Hildebrand F."/>
            <person name="Pallen M.J."/>
        </authorList>
    </citation>
    <scope>NUCLEOTIDE SEQUENCE</scope>
    <source>
        <strain evidence="10">ChiHjej11B10-19426</strain>
    </source>
</reference>
<comment type="function">
    <text evidence="8">Binds and transfers iron-sulfur (Fe-S) clusters to target apoproteins. Can hydrolyze ATP.</text>
</comment>
<evidence type="ECO:0000256" key="2">
    <source>
        <dbReference type="ARBA" id="ARBA00008205"/>
    </source>
</evidence>
<dbReference type="Gene3D" id="3.30.300.130">
    <property type="entry name" value="Fe-S cluster assembly (FSCA)"/>
    <property type="match status" value="1"/>
</dbReference>
<dbReference type="HAMAP" id="MF_02040">
    <property type="entry name" value="Mrp_NBP35"/>
    <property type="match status" value="1"/>
</dbReference>
<evidence type="ECO:0000256" key="7">
    <source>
        <dbReference type="ARBA" id="ARBA00023014"/>
    </source>
</evidence>
<dbReference type="InterPro" id="IPR034904">
    <property type="entry name" value="FSCA_dom_sf"/>
</dbReference>
<keyword evidence="8" id="KW-0378">Hydrolase</keyword>
<evidence type="ECO:0000256" key="8">
    <source>
        <dbReference type="HAMAP-Rule" id="MF_02040"/>
    </source>
</evidence>
<keyword evidence="7 8" id="KW-0411">Iron-sulfur</keyword>
<dbReference type="GO" id="GO:0005524">
    <property type="term" value="F:ATP binding"/>
    <property type="evidence" value="ECO:0007669"/>
    <property type="project" value="UniProtKB-UniRule"/>
</dbReference>
<dbReference type="InterPro" id="IPR019591">
    <property type="entry name" value="Mrp/NBP35_ATP-bd"/>
</dbReference>
<dbReference type="PROSITE" id="PS01215">
    <property type="entry name" value="MRP"/>
    <property type="match status" value="1"/>
</dbReference>
<dbReference type="SUPFAM" id="SSF52540">
    <property type="entry name" value="P-loop containing nucleoside triphosphate hydrolases"/>
    <property type="match status" value="1"/>
</dbReference>
<sequence>MTCNAERIKTILDGVIHPETGQGIVSSGIVSDIAMQENGVIVTLAFAKQRDPFANSIKRQIIGAITAACPEYAGRVVVTEREKPAPAKKTTVSSTASVKHIIAVASGKGGVGKSTVTANLAATLRDMGYKVGILDADIYGPSMPKMFGLENYTPQATVENGQEYILPADANGIRIASIGFFISPDDALIWRGPMATNALKQLMHQTLWGELDYLLIDLPPGTGDVHLSVVGEVKVNGAVIVSTPQQVAVADVRRGIRMFQADGINVPVLGIIENMAWFTPAELPNNRYYLFGQGGAERMAKSEGIDFLGEIPIIQSVMEGGDSGVPAVTTNPTIKQYYRAIAERIVEKCNKEA</sequence>
<gene>
    <name evidence="10" type="ORF">H9816_05010</name>
</gene>
<dbReference type="GO" id="GO:0016226">
    <property type="term" value="P:iron-sulfur cluster assembly"/>
    <property type="evidence" value="ECO:0007669"/>
    <property type="project" value="InterPro"/>
</dbReference>
<dbReference type="SUPFAM" id="SSF117916">
    <property type="entry name" value="Fe-S cluster assembly (FSCA) domain-like"/>
    <property type="match status" value="1"/>
</dbReference>
<accession>A0A9D2DE66</accession>
<dbReference type="EMBL" id="DXCC01000017">
    <property type="protein sequence ID" value="HIZ15250.1"/>
    <property type="molecule type" value="Genomic_DNA"/>
</dbReference>
<keyword evidence="3 8" id="KW-0479">Metal-binding</keyword>
<evidence type="ECO:0000256" key="1">
    <source>
        <dbReference type="ARBA" id="ARBA00007352"/>
    </source>
</evidence>
<reference evidence="10" key="2">
    <citation type="submission" date="2021-04" db="EMBL/GenBank/DDBJ databases">
        <authorList>
            <person name="Gilroy R."/>
        </authorList>
    </citation>
    <scope>NUCLEOTIDE SEQUENCE</scope>
    <source>
        <strain evidence="10">ChiHjej11B10-19426</strain>
    </source>
</reference>
<dbReference type="PANTHER" id="PTHR42961">
    <property type="entry name" value="IRON-SULFUR PROTEIN NUBPL"/>
    <property type="match status" value="1"/>
</dbReference>
<organism evidence="10 11">
    <name type="scientific">Candidatus Tidjanibacter faecipullorum</name>
    <dbReference type="NCBI Taxonomy" id="2838766"/>
    <lineage>
        <taxon>Bacteria</taxon>
        <taxon>Pseudomonadati</taxon>
        <taxon>Bacteroidota</taxon>
        <taxon>Bacteroidia</taxon>
        <taxon>Bacteroidales</taxon>
        <taxon>Rikenellaceae</taxon>
        <taxon>Tidjanibacter</taxon>
    </lineage>
</organism>
<dbReference type="InterPro" id="IPR044304">
    <property type="entry name" value="NUBPL-like"/>
</dbReference>
<dbReference type="Pfam" id="PF01883">
    <property type="entry name" value="FeS_assembly_P"/>
    <property type="match status" value="1"/>
</dbReference>
<dbReference type="Pfam" id="PF10609">
    <property type="entry name" value="ParA"/>
    <property type="match status" value="1"/>
</dbReference>
<name>A0A9D2DE66_9BACT</name>
<dbReference type="CDD" id="cd02037">
    <property type="entry name" value="Mrp_NBP35"/>
    <property type="match status" value="1"/>
</dbReference>
<dbReference type="FunFam" id="3.40.50.300:FF:001119">
    <property type="entry name" value="Iron-sulfur cluster carrier protein"/>
    <property type="match status" value="1"/>
</dbReference>
<evidence type="ECO:0000256" key="3">
    <source>
        <dbReference type="ARBA" id="ARBA00022723"/>
    </source>
</evidence>
<evidence type="ECO:0000256" key="6">
    <source>
        <dbReference type="ARBA" id="ARBA00023004"/>
    </source>
</evidence>
<dbReference type="InterPro" id="IPR002744">
    <property type="entry name" value="MIP18-like"/>
</dbReference>
<dbReference type="AlphaFoldDB" id="A0A9D2DE66"/>
<comment type="similarity">
    <text evidence="2">In the C-terminal section; belongs to the Mrp/NBP35 ATP-binding proteins family.</text>
</comment>
<comment type="similarity">
    <text evidence="1">In the N-terminal section; belongs to the MIP18 family.</text>
</comment>